<dbReference type="Gene3D" id="3.40.50.920">
    <property type="match status" value="1"/>
</dbReference>
<dbReference type="PANTHER" id="PTHR43088:SF1">
    <property type="entry name" value="SUBUNIT OF PYRUVATE:FLAVODOXIN OXIDOREDUCTASE"/>
    <property type="match status" value="1"/>
</dbReference>
<dbReference type="FunFam" id="3.40.50.970:FF:000022">
    <property type="entry name" value="2-oxoglutarate ferredoxin oxidoreductase alpha subunit"/>
    <property type="match status" value="1"/>
</dbReference>
<evidence type="ECO:0000256" key="1">
    <source>
        <dbReference type="ARBA" id="ARBA00023002"/>
    </source>
</evidence>
<dbReference type="PANTHER" id="PTHR43088">
    <property type="entry name" value="SUBUNIT OF PYRUVATE:FLAVODOXIN OXIDOREDUCTASE-RELATED"/>
    <property type="match status" value="1"/>
</dbReference>
<proteinExistence type="predicted"/>
<dbReference type="InterPro" id="IPR052368">
    <property type="entry name" value="2-oxoacid_oxidoreductase"/>
</dbReference>
<dbReference type="Pfam" id="PF17147">
    <property type="entry name" value="PFOR_II"/>
    <property type="match status" value="1"/>
</dbReference>
<keyword evidence="1 4" id="KW-0560">Oxidoreductase</keyword>
<feature type="domain" description="Pyruvate flavodoxin/ferredoxin oxidoreductase pyrimidine binding" evidence="2">
    <location>
        <begin position="23"/>
        <end position="247"/>
    </location>
</feature>
<dbReference type="FunFam" id="3.40.50.920:FF:000013">
    <property type="entry name" value="Ferredoxin oxidoreductase alpha subunit"/>
    <property type="match status" value="1"/>
</dbReference>
<dbReference type="InterPro" id="IPR033412">
    <property type="entry name" value="PFOR_II"/>
</dbReference>
<dbReference type="EC" id="1.2.7.3" evidence="4"/>
<sequence length="386" mass="42176">MSSASSEKSDIVFWQGNEVVARAAIAAGCRFYGGYPITPSSEIAAVMAELLPEVGGTFIQMEDEIAAMGTVIGASLVGKKSLTATSGPGFSLKLEHLGYACIAEVPCVIVNVMRGGPSTGLPTAPAQADVMQAKWGTHGDHPTIALAPAFHREIYLDTIKAFNISEKYRVPVIILIDEVLGHMSEGMIIPDPSEYEIIDRVKPSVPPEEYNPYDTQYGDVPPMANYFEGYRFHVTGLNHGANGFPTTVPDICHNDEVRMIQKVMKDVDTLTEYDEYMLEDAEVAVFAFGSTARGAKMAVEKARQEGLKVGLFRAITLWPFPEKVIHELGQRVKAFVVPEMNLGQMILEVERSVHKEMPIVGVNKVGGVPVPPYEILEKIKEVLQHA</sequence>
<protein>
    <submittedName>
        <fullName evidence="4">2-oxoglutarate synthase subunit alpha</fullName>
        <ecNumber evidence="4">1.2.7.3</ecNumber>
    </submittedName>
</protein>
<evidence type="ECO:0000313" key="4">
    <source>
        <dbReference type="EMBL" id="TKJ42491.1"/>
    </source>
</evidence>
<dbReference type="Pfam" id="PF01855">
    <property type="entry name" value="POR_N"/>
    <property type="match status" value="1"/>
</dbReference>
<dbReference type="InterPro" id="IPR009014">
    <property type="entry name" value="Transketo_C/PFOR_II"/>
</dbReference>
<feature type="domain" description="Pyruvate:ferredoxin oxidoreductase core" evidence="3">
    <location>
        <begin position="281"/>
        <end position="373"/>
    </location>
</feature>
<dbReference type="AlphaFoldDB" id="A0A532V5M4"/>
<name>A0A532V5M4_UNCL8</name>
<comment type="caution">
    <text evidence="4">The sequence shown here is derived from an EMBL/GenBank/DDBJ whole genome shotgun (WGS) entry which is preliminary data.</text>
</comment>
<dbReference type="Proteomes" id="UP000319619">
    <property type="component" value="Unassembled WGS sequence"/>
</dbReference>
<dbReference type="InterPro" id="IPR002880">
    <property type="entry name" value="Pyrv_Fd/Flavodoxin_OxRdtase_N"/>
</dbReference>
<gene>
    <name evidence="4" type="ORF">CEE37_02055</name>
</gene>
<dbReference type="CDD" id="cd07034">
    <property type="entry name" value="TPP_PYR_PFOR_IOR-alpha_like"/>
    <property type="match status" value="1"/>
</dbReference>
<dbReference type="EMBL" id="NJBN01000001">
    <property type="protein sequence ID" value="TKJ42491.1"/>
    <property type="molecule type" value="Genomic_DNA"/>
</dbReference>
<evidence type="ECO:0000259" key="2">
    <source>
        <dbReference type="Pfam" id="PF01855"/>
    </source>
</evidence>
<dbReference type="Gene3D" id="3.40.50.970">
    <property type="match status" value="1"/>
</dbReference>
<organism evidence="4 5">
    <name type="scientific">candidate division LCP-89 bacterium B3_LCP</name>
    <dbReference type="NCBI Taxonomy" id="2012998"/>
    <lineage>
        <taxon>Bacteria</taxon>
        <taxon>Pseudomonadati</taxon>
        <taxon>Bacteria division LCP-89</taxon>
    </lineage>
</organism>
<reference evidence="4 5" key="1">
    <citation type="submission" date="2017-06" db="EMBL/GenBank/DDBJ databases">
        <title>Novel microbial phyla capable of carbon fixation and sulfur reduction in deep-sea sediments.</title>
        <authorList>
            <person name="Huang J."/>
            <person name="Baker B."/>
            <person name="Wang Y."/>
        </authorList>
    </citation>
    <scope>NUCLEOTIDE SEQUENCE [LARGE SCALE GENOMIC DNA]</scope>
    <source>
        <strain evidence="4">B3_LCP</strain>
    </source>
</reference>
<dbReference type="InterPro" id="IPR029061">
    <property type="entry name" value="THDP-binding"/>
</dbReference>
<accession>A0A532V5M4</accession>
<evidence type="ECO:0000313" key="5">
    <source>
        <dbReference type="Proteomes" id="UP000319619"/>
    </source>
</evidence>
<dbReference type="SUPFAM" id="SSF52922">
    <property type="entry name" value="TK C-terminal domain-like"/>
    <property type="match status" value="1"/>
</dbReference>
<evidence type="ECO:0000259" key="3">
    <source>
        <dbReference type="Pfam" id="PF17147"/>
    </source>
</evidence>
<dbReference type="GO" id="GO:0047553">
    <property type="term" value="F:2-oxoglutarate synthase activity"/>
    <property type="evidence" value="ECO:0007669"/>
    <property type="project" value="UniProtKB-EC"/>
</dbReference>
<dbReference type="SUPFAM" id="SSF52518">
    <property type="entry name" value="Thiamin diphosphate-binding fold (THDP-binding)"/>
    <property type="match status" value="1"/>
</dbReference>
<dbReference type="NCBIfam" id="NF006412">
    <property type="entry name" value="PRK08659.1"/>
    <property type="match status" value="1"/>
</dbReference>